<accession>A0ABW2QF10</accession>
<name>A0ABW2QF10_9BURK</name>
<gene>
    <name evidence="2" type="ORF">ACFQPB_04260</name>
</gene>
<sequence>MAKHNEPRKPVVPTAAEDGAIQAGIAADPDTFEVTQEVLARMQPLRKVGRPKMERPKALMTMRVDADVLESIKSSGDGWQTRVNALLREAVKRGKLQA</sequence>
<evidence type="ECO:0000256" key="1">
    <source>
        <dbReference type="SAM" id="MobiDB-lite"/>
    </source>
</evidence>
<feature type="region of interest" description="Disordered" evidence="1">
    <location>
        <begin position="1"/>
        <end position="20"/>
    </location>
</feature>
<dbReference type="Pfam" id="PF14384">
    <property type="entry name" value="BrnA_antitoxin"/>
    <property type="match status" value="1"/>
</dbReference>
<dbReference type="Proteomes" id="UP001596501">
    <property type="component" value="Unassembled WGS sequence"/>
</dbReference>
<dbReference type="RefSeq" id="WP_382220021.1">
    <property type="nucleotide sequence ID" value="NZ_JBHTCA010000002.1"/>
</dbReference>
<dbReference type="InterPro" id="IPR025528">
    <property type="entry name" value="BrnA_antitoxin"/>
</dbReference>
<protein>
    <submittedName>
        <fullName evidence="2">BrnA antitoxin family protein</fullName>
    </submittedName>
</protein>
<evidence type="ECO:0000313" key="3">
    <source>
        <dbReference type="Proteomes" id="UP001596501"/>
    </source>
</evidence>
<keyword evidence="3" id="KW-1185">Reference proteome</keyword>
<evidence type="ECO:0000313" key="2">
    <source>
        <dbReference type="EMBL" id="MFC7408063.1"/>
    </source>
</evidence>
<proteinExistence type="predicted"/>
<reference evidence="3" key="1">
    <citation type="journal article" date="2019" name="Int. J. Syst. Evol. Microbiol.">
        <title>The Global Catalogue of Microorganisms (GCM) 10K type strain sequencing project: providing services to taxonomists for standard genome sequencing and annotation.</title>
        <authorList>
            <consortium name="The Broad Institute Genomics Platform"/>
            <consortium name="The Broad Institute Genome Sequencing Center for Infectious Disease"/>
            <person name="Wu L."/>
            <person name="Ma J."/>
        </authorList>
    </citation>
    <scope>NUCLEOTIDE SEQUENCE [LARGE SCALE GENOMIC DNA]</scope>
    <source>
        <strain evidence="3">CGMCC 1.12371</strain>
    </source>
</reference>
<dbReference type="EMBL" id="JBHTCA010000002">
    <property type="protein sequence ID" value="MFC7408063.1"/>
    <property type="molecule type" value="Genomic_DNA"/>
</dbReference>
<comment type="caution">
    <text evidence="2">The sequence shown here is derived from an EMBL/GenBank/DDBJ whole genome shotgun (WGS) entry which is preliminary data.</text>
</comment>
<organism evidence="2 3">
    <name type="scientific">Hydrogenophaga atypica</name>
    <dbReference type="NCBI Taxonomy" id="249409"/>
    <lineage>
        <taxon>Bacteria</taxon>
        <taxon>Pseudomonadati</taxon>
        <taxon>Pseudomonadota</taxon>
        <taxon>Betaproteobacteria</taxon>
        <taxon>Burkholderiales</taxon>
        <taxon>Comamonadaceae</taxon>
        <taxon>Hydrogenophaga</taxon>
    </lineage>
</organism>